<dbReference type="AlphaFoldDB" id="K3X6K5"/>
<evidence type="ECO:0000256" key="1">
    <source>
        <dbReference type="SAM" id="Phobius"/>
    </source>
</evidence>
<evidence type="ECO:0000313" key="3">
    <source>
        <dbReference type="Proteomes" id="UP000019132"/>
    </source>
</evidence>
<protein>
    <submittedName>
        <fullName evidence="2">Uncharacterized protein</fullName>
    </submittedName>
</protein>
<reference evidence="2" key="3">
    <citation type="submission" date="2015-02" db="UniProtKB">
        <authorList>
            <consortium name="EnsemblProtists"/>
        </authorList>
    </citation>
    <scope>IDENTIFICATION</scope>
    <source>
        <strain evidence="2">DAOM BR144</strain>
    </source>
</reference>
<feature type="transmembrane region" description="Helical" evidence="1">
    <location>
        <begin position="49"/>
        <end position="68"/>
    </location>
</feature>
<keyword evidence="3" id="KW-1185">Reference proteome</keyword>
<accession>K3X6K5</accession>
<dbReference type="HOGENOM" id="CLU_118334_1_0_1"/>
<reference evidence="3" key="2">
    <citation type="submission" date="2010-04" db="EMBL/GenBank/DDBJ databases">
        <authorList>
            <person name="Buell R."/>
            <person name="Hamilton J."/>
            <person name="Hostetler J."/>
        </authorList>
    </citation>
    <scope>NUCLEOTIDE SEQUENCE [LARGE SCALE GENOMIC DNA]</scope>
    <source>
        <strain evidence="3">DAOM:BR144</strain>
    </source>
</reference>
<evidence type="ECO:0000313" key="2">
    <source>
        <dbReference type="EnsemblProtists" id="PYU1_T012854"/>
    </source>
</evidence>
<name>K3X6K5_GLOUD</name>
<dbReference type="VEuPathDB" id="FungiDB:PYU1_G012827"/>
<dbReference type="EnsemblProtists" id="PYU1_T012854">
    <property type="protein sequence ID" value="PYU1_T012854"/>
    <property type="gene ID" value="PYU1_G012827"/>
</dbReference>
<keyword evidence="1" id="KW-1133">Transmembrane helix</keyword>
<sequence>MSKSLSRSFTWQPDAGTYIVAVYHLEDRAYYAHIATIDTSELRRTISNVLLYAGLEFASLMFISIPIYRRMRITTLRQLSFVLERQSNLVQTKLLTWFSFTVQNSLDHFGKSLVLLLPILLSYLPELF</sequence>
<keyword evidence="1" id="KW-0472">Membrane</keyword>
<proteinExistence type="predicted"/>
<dbReference type="InParanoid" id="K3X6K5"/>
<keyword evidence="1" id="KW-0812">Transmembrane</keyword>
<dbReference type="OMA" id="WHGARRI"/>
<dbReference type="Proteomes" id="UP000019132">
    <property type="component" value="Unassembled WGS sequence"/>
</dbReference>
<dbReference type="EMBL" id="GL376581">
    <property type="status" value="NOT_ANNOTATED_CDS"/>
    <property type="molecule type" value="Genomic_DNA"/>
</dbReference>
<reference evidence="3" key="1">
    <citation type="journal article" date="2010" name="Genome Biol.">
        <title>Genome sequence of the necrotrophic plant pathogen Pythium ultimum reveals original pathogenicity mechanisms and effector repertoire.</title>
        <authorList>
            <person name="Levesque C.A."/>
            <person name="Brouwer H."/>
            <person name="Cano L."/>
            <person name="Hamilton J.P."/>
            <person name="Holt C."/>
            <person name="Huitema E."/>
            <person name="Raffaele S."/>
            <person name="Robideau G.P."/>
            <person name="Thines M."/>
            <person name="Win J."/>
            <person name="Zerillo M.M."/>
            <person name="Beakes G.W."/>
            <person name="Boore J.L."/>
            <person name="Busam D."/>
            <person name="Dumas B."/>
            <person name="Ferriera S."/>
            <person name="Fuerstenberg S.I."/>
            <person name="Gachon C.M."/>
            <person name="Gaulin E."/>
            <person name="Govers F."/>
            <person name="Grenville-Briggs L."/>
            <person name="Horner N."/>
            <person name="Hostetler J."/>
            <person name="Jiang R.H."/>
            <person name="Johnson J."/>
            <person name="Krajaejun T."/>
            <person name="Lin H."/>
            <person name="Meijer H.J."/>
            <person name="Moore B."/>
            <person name="Morris P."/>
            <person name="Phuntmart V."/>
            <person name="Puiu D."/>
            <person name="Shetty J."/>
            <person name="Stajich J.E."/>
            <person name="Tripathy S."/>
            <person name="Wawra S."/>
            <person name="van West P."/>
            <person name="Whitty B.R."/>
            <person name="Coutinho P.M."/>
            <person name="Henrissat B."/>
            <person name="Martin F."/>
            <person name="Thomas P.D."/>
            <person name="Tyler B.M."/>
            <person name="De Vries R.P."/>
            <person name="Kamoun S."/>
            <person name="Yandell M."/>
            <person name="Tisserat N."/>
            <person name="Buell C.R."/>
        </authorList>
    </citation>
    <scope>NUCLEOTIDE SEQUENCE</scope>
    <source>
        <strain evidence="3">DAOM:BR144</strain>
    </source>
</reference>
<organism evidence="2 3">
    <name type="scientific">Globisporangium ultimum (strain ATCC 200006 / CBS 805.95 / DAOM BR144)</name>
    <name type="common">Pythium ultimum</name>
    <dbReference type="NCBI Taxonomy" id="431595"/>
    <lineage>
        <taxon>Eukaryota</taxon>
        <taxon>Sar</taxon>
        <taxon>Stramenopiles</taxon>
        <taxon>Oomycota</taxon>
        <taxon>Peronosporomycetes</taxon>
        <taxon>Pythiales</taxon>
        <taxon>Pythiaceae</taxon>
        <taxon>Globisporangium</taxon>
    </lineage>
</organism>